<dbReference type="Proteomes" id="UP001239445">
    <property type="component" value="Unassembled WGS sequence"/>
</dbReference>
<gene>
    <name evidence="3" type="ORF">QBC47DRAFT_373225</name>
</gene>
<proteinExistence type="predicted"/>
<dbReference type="PANTHER" id="PTHR39475">
    <property type="entry name" value="CONIDIATION-SPECIFIC PROTEIN 6"/>
    <property type="match status" value="1"/>
</dbReference>
<evidence type="ECO:0000256" key="2">
    <source>
        <dbReference type="SAM" id="SignalP"/>
    </source>
</evidence>
<dbReference type="AlphaFoldDB" id="A0AAJ0BKC8"/>
<evidence type="ECO:0000313" key="3">
    <source>
        <dbReference type="EMBL" id="KAK1759878.1"/>
    </source>
</evidence>
<accession>A0AAJ0BKC8</accession>
<dbReference type="PANTHER" id="PTHR39475:SF1">
    <property type="entry name" value="CONIDIATION-SPECIFIC PROTEIN 6"/>
    <property type="match status" value="1"/>
</dbReference>
<feature type="region of interest" description="Disordered" evidence="1">
    <location>
        <begin position="144"/>
        <end position="171"/>
    </location>
</feature>
<sequence length="171" mass="19539">MNGLLLSLTYALFLFTRTAYLQPGFVSKTKAEFRKVKEKGKGRITPSKMPRSTIGHSQSKIFYPFLGEDDEQRNVAQAEIKELTKHTGKNLKGYLPKDQVEEVKRIEAQEIIEKQAEAVKKDPTLPATLHGNRPARGAMVDKELMVEDEETLRRMEERKQRKKSLGHANTE</sequence>
<organism evidence="3 4">
    <name type="scientific">Echria macrotheca</name>
    <dbReference type="NCBI Taxonomy" id="438768"/>
    <lineage>
        <taxon>Eukaryota</taxon>
        <taxon>Fungi</taxon>
        <taxon>Dikarya</taxon>
        <taxon>Ascomycota</taxon>
        <taxon>Pezizomycotina</taxon>
        <taxon>Sordariomycetes</taxon>
        <taxon>Sordariomycetidae</taxon>
        <taxon>Sordariales</taxon>
        <taxon>Schizotheciaceae</taxon>
        <taxon>Echria</taxon>
    </lineage>
</organism>
<name>A0AAJ0BKC8_9PEZI</name>
<evidence type="ECO:0000256" key="1">
    <source>
        <dbReference type="SAM" id="MobiDB-lite"/>
    </source>
</evidence>
<dbReference type="EMBL" id="MU839828">
    <property type="protein sequence ID" value="KAK1759878.1"/>
    <property type="molecule type" value="Genomic_DNA"/>
</dbReference>
<protein>
    <submittedName>
        <fullName evidence="3">Uncharacterized protein</fullName>
    </submittedName>
</protein>
<keyword evidence="4" id="KW-1185">Reference proteome</keyword>
<evidence type="ECO:0000313" key="4">
    <source>
        <dbReference type="Proteomes" id="UP001239445"/>
    </source>
</evidence>
<feature type="signal peptide" evidence="2">
    <location>
        <begin position="1"/>
        <end position="21"/>
    </location>
</feature>
<feature type="compositionally biased region" description="Basic and acidic residues" evidence="1">
    <location>
        <begin position="144"/>
        <end position="159"/>
    </location>
</feature>
<keyword evidence="2" id="KW-0732">Signal</keyword>
<feature type="chain" id="PRO_5042579111" evidence="2">
    <location>
        <begin position="22"/>
        <end position="171"/>
    </location>
</feature>
<reference evidence="3" key="1">
    <citation type="submission" date="2023-06" db="EMBL/GenBank/DDBJ databases">
        <title>Genome-scale phylogeny and comparative genomics of the fungal order Sordariales.</title>
        <authorList>
            <consortium name="Lawrence Berkeley National Laboratory"/>
            <person name="Hensen N."/>
            <person name="Bonometti L."/>
            <person name="Westerberg I."/>
            <person name="Brannstrom I.O."/>
            <person name="Guillou S."/>
            <person name="Cros-Aarteil S."/>
            <person name="Calhoun S."/>
            <person name="Haridas S."/>
            <person name="Kuo A."/>
            <person name="Mondo S."/>
            <person name="Pangilinan J."/>
            <person name="Riley R."/>
            <person name="Labutti K."/>
            <person name="Andreopoulos B."/>
            <person name="Lipzen A."/>
            <person name="Chen C."/>
            <person name="Yanf M."/>
            <person name="Daum C."/>
            <person name="Ng V."/>
            <person name="Clum A."/>
            <person name="Steindorff A."/>
            <person name="Ohm R."/>
            <person name="Martin F."/>
            <person name="Silar P."/>
            <person name="Natvig D."/>
            <person name="Lalanne C."/>
            <person name="Gautier V."/>
            <person name="Ament-Velasquez S.L."/>
            <person name="Kruys A."/>
            <person name="Hutchinson M.I."/>
            <person name="Powell A.J."/>
            <person name="Barry K."/>
            <person name="Miller A.N."/>
            <person name="Grigoriev I.V."/>
            <person name="Debuchy R."/>
            <person name="Gladieux P."/>
            <person name="Thoren M.H."/>
            <person name="Johannesson H."/>
        </authorList>
    </citation>
    <scope>NUCLEOTIDE SEQUENCE</scope>
    <source>
        <strain evidence="3">PSN4</strain>
    </source>
</reference>
<comment type="caution">
    <text evidence="3">The sequence shown here is derived from an EMBL/GenBank/DDBJ whole genome shotgun (WGS) entry which is preliminary data.</text>
</comment>